<feature type="compositionally biased region" description="Polar residues" evidence="5">
    <location>
        <begin position="716"/>
        <end position="728"/>
    </location>
</feature>
<dbReference type="GO" id="GO:0051015">
    <property type="term" value="F:actin filament binding"/>
    <property type="evidence" value="ECO:0007669"/>
    <property type="project" value="TreeGrafter"/>
</dbReference>
<evidence type="ECO:0000259" key="6">
    <source>
        <dbReference type="PROSITE" id="PS50021"/>
    </source>
</evidence>
<comment type="subcellular location">
    <subcellularLocation>
        <location evidence="1">Cytoplasm</location>
        <location evidence="1">Cytoskeleton</location>
    </subcellularLocation>
</comment>
<dbReference type="PROSITE" id="PS51460">
    <property type="entry name" value="GAR"/>
    <property type="match status" value="1"/>
</dbReference>
<evidence type="ECO:0000313" key="9">
    <source>
        <dbReference type="Proteomes" id="UP000728185"/>
    </source>
</evidence>
<feature type="region of interest" description="Disordered" evidence="5">
    <location>
        <begin position="629"/>
        <end position="849"/>
    </location>
</feature>
<dbReference type="SUPFAM" id="SSF47576">
    <property type="entry name" value="Calponin-homology domain, CH-domain"/>
    <property type="match status" value="1"/>
</dbReference>
<evidence type="ECO:0000256" key="1">
    <source>
        <dbReference type="ARBA" id="ARBA00004245"/>
    </source>
</evidence>
<feature type="region of interest" description="Disordered" evidence="5">
    <location>
        <begin position="300"/>
        <end position="329"/>
    </location>
</feature>
<evidence type="ECO:0000313" key="8">
    <source>
        <dbReference type="EMBL" id="KAA0195862.1"/>
    </source>
</evidence>
<dbReference type="PROSITE" id="PS50021">
    <property type="entry name" value="CH"/>
    <property type="match status" value="1"/>
</dbReference>
<dbReference type="PANTHER" id="PTHR46756:SF18">
    <property type="entry name" value="GAS2-LIKE PROTEIN PICKLED EGGS"/>
    <property type="match status" value="1"/>
</dbReference>
<evidence type="ECO:0000259" key="7">
    <source>
        <dbReference type="PROSITE" id="PS51460"/>
    </source>
</evidence>
<dbReference type="Pfam" id="PF02187">
    <property type="entry name" value="GAS2"/>
    <property type="match status" value="1"/>
</dbReference>
<feature type="compositionally biased region" description="Low complexity" evidence="5">
    <location>
        <begin position="731"/>
        <end position="742"/>
    </location>
</feature>
<dbReference type="Proteomes" id="UP000728185">
    <property type="component" value="Unassembled WGS sequence"/>
</dbReference>
<dbReference type="GO" id="GO:0008093">
    <property type="term" value="F:cytoskeletal anchor activity"/>
    <property type="evidence" value="ECO:0007669"/>
    <property type="project" value="TreeGrafter"/>
</dbReference>
<evidence type="ECO:0000256" key="4">
    <source>
        <dbReference type="ARBA" id="ARBA00038441"/>
    </source>
</evidence>
<dbReference type="GO" id="GO:0008017">
    <property type="term" value="F:microtubule binding"/>
    <property type="evidence" value="ECO:0007669"/>
    <property type="project" value="InterPro"/>
</dbReference>
<dbReference type="InterPro" id="IPR001715">
    <property type="entry name" value="CH_dom"/>
</dbReference>
<feature type="region of interest" description="Disordered" evidence="5">
    <location>
        <begin position="589"/>
        <end position="611"/>
    </location>
</feature>
<feature type="compositionally biased region" description="Basic and acidic residues" evidence="5">
    <location>
        <begin position="698"/>
        <end position="708"/>
    </location>
</feature>
<dbReference type="SMART" id="SM00033">
    <property type="entry name" value="CH"/>
    <property type="match status" value="1"/>
</dbReference>
<feature type="compositionally biased region" description="Polar residues" evidence="5">
    <location>
        <begin position="747"/>
        <end position="762"/>
    </location>
</feature>
<comment type="caution">
    <text evidence="8">The sequence shown here is derived from an EMBL/GenBank/DDBJ whole genome shotgun (WGS) entry which is preliminary data.</text>
</comment>
<gene>
    <name evidence="8" type="ORF">FBUS_00497</name>
</gene>
<dbReference type="Pfam" id="PF00307">
    <property type="entry name" value="CH"/>
    <property type="match status" value="1"/>
</dbReference>
<dbReference type="SMART" id="SM00243">
    <property type="entry name" value="GAS2"/>
    <property type="match status" value="1"/>
</dbReference>
<feature type="domain" description="GAR" evidence="7">
    <location>
        <begin position="421"/>
        <end position="493"/>
    </location>
</feature>
<feature type="compositionally biased region" description="Polar residues" evidence="5">
    <location>
        <begin position="786"/>
        <end position="795"/>
    </location>
</feature>
<dbReference type="GO" id="GO:0051764">
    <property type="term" value="P:actin crosslink formation"/>
    <property type="evidence" value="ECO:0007669"/>
    <property type="project" value="TreeGrafter"/>
</dbReference>
<keyword evidence="2" id="KW-0963">Cytoplasm</keyword>
<evidence type="ECO:0000256" key="3">
    <source>
        <dbReference type="ARBA" id="ARBA00023212"/>
    </source>
</evidence>
<dbReference type="GO" id="GO:0035371">
    <property type="term" value="C:microtubule plus-end"/>
    <property type="evidence" value="ECO:0007669"/>
    <property type="project" value="TreeGrafter"/>
</dbReference>
<accession>A0A8E0RWV9</accession>
<dbReference type="GO" id="GO:0005737">
    <property type="term" value="C:cytoplasm"/>
    <property type="evidence" value="ECO:0007669"/>
    <property type="project" value="TreeGrafter"/>
</dbReference>
<organism evidence="8 9">
    <name type="scientific">Fasciolopsis buskii</name>
    <dbReference type="NCBI Taxonomy" id="27845"/>
    <lineage>
        <taxon>Eukaryota</taxon>
        <taxon>Metazoa</taxon>
        <taxon>Spiralia</taxon>
        <taxon>Lophotrochozoa</taxon>
        <taxon>Platyhelminthes</taxon>
        <taxon>Trematoda</taxon>
        <taxon>Digenea</taxon>
        <taxon>Plagiorchiida</taxon>
        <taxon>Echinostomata</taxon>
        <taxon>Echinostomatoidea</taxon>
        <taxon>Fasciolidae</taxon>
        <taxon>Fasciolopsis</taxon>
    </lineage>
</organism>
<dbReference type="SUPFAM" id="SSF143575">
    <property type="entry name" value="GAS2 domain-like"/>
    <property type="match status" value="1"/>
</dbReference>
<dbReference type="InterPro" id="IPR036534">
    <property type="entry name" value="GAR_dom_sf"/>
</dbReference>
<dbReference type="GO" id="GO:0031110">
    <property type="term" value="P:regulation of microtubule polymerization or depolymerization"/>
    <property type="evidence" value="ECO:0007669"/>
    <property type="project" value="TreeGrafter"/>
</dbReference>
<comment type="similarity">
    <text evidence="4">Belongs to the GAS2 family.</text>
</comment>
<dbReference type="GO" id="GO:1904825">
    <property type="term" value="P:protein localization to microtubule plus-end"/>
    <property type="evidence" value="ECO:0007669"/>
    <property type="project" value="TreeGrafter"/>
</dbReference>
<dbReference type="AlphaFoldDB" id="A0A8E0RWV9"/>
<keyword evidence="3" id="KW-0206">Cytoskeleton</keyword>
<evidence type="ECO:0000256" key="2">
    <source>
        <dbReference type="ARBA" id="ARBA00022490"/>
    </source>
</evidence>
<keyword evidence="9" id="KW-1185">Reference proteome</keyword>
<feature type="region of interest" description="Disordered" evidence="5">
    <location>
        <begin position="70"/>
        <end position="98"/>
    </location>
</feature>
<dbReference type="EMBL" id="LUCM01003402">
    <property type="protein sequence ID" value="KAA0195862.1"/>
    <property type="molecule type" value="Genomic_DNA"/>
</dbReference>
<dbReference type="InterPro" id="IPR036872">
    <property type="entry name" value="CH_dom_sf"/>
</dbReference>
<dbReference type="GO" id="GO:0005884">
    <property type="term" value="C:actin filament"/>
    <property type="evidence" value="ECO:0007669"/>
    <property type="project" value="TreeGrafter"/>
</dbReference>
<feature type="compositionally biased region" description="Polar residues" evidence="5">
    <location>
        <begin position="301"/>
        <end position="310"/>
    </location>
</feature>
<evidence type="ECO:0000256" key="5">
    <source>
        <dbReference type="SAM" id="MobiDB-lite"/>
    </source>
</evidence>
<dbReference type="InterPro" id="IPR003108">
    <property type="entry name" value="GAR_dom"/>
</dbReference>
<feature type="compositionally biased region" description="Low complexity" evidence="5">
    <location>
        <begin position="640"/>
        <end position="650"/>
    </location>
</feature>
<feature type="compositionally biased region" description="Basic and acidic residues" evidence="5">
    <location>
        <begin position="311"/>
        <end position="324"/>
    </location>
</feature>
<dbReference type="OrthoDB" id="206130at2759"/>
<dbReference type="PANTHER" id="PTHR46756">
    <property type="entry name" value="TRANSGELIN"/>
    <property type="match status" value="1"/>
</dbReference>
<dbReference type="GO" id="GO:0001725">
    <property type="term" value="C:stress fiber"/>
    <property type="evidence" value="ECO:0007669"/>
    <property type="project" value="TreeGrafter"/>
</dbReference>
<feature type="domain" description="Calponin-homology (CH)" evidence="6">
    <location>
        <begin position="122"/>
        <end position="266"/>
    </location>
</feature>
<reference evidence="8" key="1">
    <citation type="submission" date="2019-05" db="EMBL/GenBank/DDBJ databases">
        <title>Annotation for the trematode Fasciolopsis buski.</title>
        <authorList>
            <person name="Choi Y.-J."/>
        </authorList>
    </citation>
    <scope>NUCLEOTIDE SEQUENCE</scope>
    <source>
        <strain evidence="8">HT</strain>
        <tissue evidence="8">Whole worm</tissue>
    </source>
</reference>
<dbReference type="GO" id="GO:0001578">
    <property type="term" value="P:microtubule bundle formation"/>
    <property type="evidence" value="ECO:0007669"/>
    <property type="project" value="TreeGrafter"/>
</dbReference>
<dbReference type="Gene3D" id="1.10.418.10">
    <property type="entry name" value="Calponin-like domain"/>
    <property type="match status" value="1"/>
</dbReference>
<name>A0A8E0RWV9_9TREM</name>
<feature type="compositionally biased region" description="Polar residues" evidence="5">
    <location>
        <begin position="83"/>
        <end position="98"/>
    </location>
</feature>
<dbReference type="Gene3D" id="3.30.920.20">
    <property type="entry name" value="Gas2-like domain"/>
    <property type="match status" value="1"/>
</dbReference>
<sequence length="895" mass="98796">MKSVNRASSLPPSCLPYEEHIYQLNVSLDVNSSKNICDTVTEMRSSPPGACTDYVSNCSEMLLHSVKVSPSDSSGITDEDSGYFQTNSTSSRRVGSNNSIATSGQLNYDGSGGFVNRDELLQVMTEDLVDWFIQMYPTQTEDLTVENFFDRLSDGVLLCHHVAELHQRLAEQCELSTKAGKTRLVGIRVGGAQALLPNRYPVYQTRGLNSSNATSAFVSRDNVSHFLGWCRQLGMPDCVLFESEDLVCRKNPRNVAVCLLELARLGGGVGMAVPELIQLEAEIDEEIACDSYDDDNKVRPTHSSSCSSITEQDHLGQADRKSESSCRSVGTGTARESVRNLCNVNDQNYCHDDDEDGHDTDGNKCLSGADKNGTYRTTKAAELRLLRTKRLRSQSRSISCAETREAEENAKRRPEIQRPVVDLRTLDEIVRDLLSQCTCKQTFPMIRLSEGRYLFGDKCTQIFVRILRNHVMVRVGGGWDTLNHFLTKYDECRKVNPPNCRVTNGTCQNNPSTPRSVDTTDPQSVLNALEATDSSNTLISDGPIRGEGKLTAVKKSPPLDECTVIQPSCPTGNKHRPNVNLESAKSLTKLQKRPPRLQESAIRTEDNLSPEKIASPVEEQSISTNVWQAKPTSPAGKAFSPIKSPKSPSIHQTDKGIHSQLIRRTSRSILPDRFRASGISAEDGTKSSAQNSADAATDADRSKLERRALASAPRTPVSNRSRASSPRKITSVHSKSSSSLTSCGLRKNTSIQNRQTAQQTVRMSRRCSEQPTQAYRIRSFRENGSKPGSPSNNLEKPSRKITQENEFPLDRLGLVEKAPLNGGGTKENRTKSGYLSPKSRSSTETCGNEPCEYHIKRTQTNERRPSLIPRLMRCRSASQIPSVTTVECDSLPDVL</sequence>
<proteinExistence type="inferred from homology"/>
<protein>
    <submittedName>
        <fullName evidence="8">GAS2 protein 1</fullName>
    </submittedName>
</protein>